<organism evidence="12 13">
    <name type="scientific">Azospirillum brasilense</name>
    <dbReference type="NCBI Taxonomy" id="192"/>
    <lineage>
        <taxon>Bacteria</taxon>
        <taxon>Pseudomonadati</taxon>
        <taxon>Pseudomonadota</taxon>
        <taxon>Alphaproteobacteria</taxon>
        <taxon>Rhodospirillales</taxon>
        <taxon>Azospirillaceae</taxon>
        <taxon>Azospirillum</taxon>
    </lineage>
</organism>
<evidence type="ECO:0000256" key="7">
    <source>
        <dbReference type="ARBA" id="ARBA00023244"/>
    </source>
</evidence>
<keyword evidence="6" id="KW-0949">S-adenosyl-L-methionine</keyword>
<dbReference type="SUPFAM" id="SSF53790">
    <property type="entry name" value="Tetrapyrrole methylase"/>
    <property type="match status" value="1"/>
</dbReference>
<evidence type="ECO:0000313" key="12">
    <source>
        <dbReference type="EMBL" id="OYD85432.1"/>
    </source>
</evidence>
<evidence type="ECO:0000256" key="9">
    <source>
        <dbReference type="ARBA" id="ARBA00060548"/>
    </source>
</evidence>
<evidence type="ECO:0000256" key="1">
    <source>
        <dbReference type="ARBA" id="ARBA00005879"/>
    </source>
</evidence>
<dbReference type="InterPro" id="IPR000878">
    <property type="entry name" value="4pyrrol_Mease"/>
</dbReference>
<dbReference type="GO" id="GO:0009236">
    <property type="term" value="P:cobalamin biosynthetic process"/>
    <property type="evidence" value="ECO:0007669"/>
    <property type="project" value="UniProtKB-KW"/>
</dbReference>
<evidence type="ECO:0000256" key="4">
    <source>
        <dbReference type="ARBA" id="ARBA00022603"/>
    </source>
</evidence>
<dbReference type="CDD" id="cd11642">
    <property type="entry name" value="SUMT"/>
    <property type="match status" value="1"/>
</dbReference>
<feature type="domain" description="Tetrapyrrole methylase" evidence="11">
    <location>
        <begin position="18"/>
        <end position="228"/>
    </location>
</feature>
<dbReference type="InterPro" id="IPR003043">
    <property type="entry name" value="Uropor_MeTrfase_CS"/>
</dbReference>
<dbReference type="NCBIfam" id="NF004790">
    <property type="entry name" value="PRK06136.1"/>
    <property type="match status" value="1"/>
</dbReference>
<sequence length="279" mass="28832">MIASSLLSRLPTFEPGSVWLAGAGPGDPGLLTLLAAKALGEADAIVHDALVGGGILEAANPDALLVDMGKRAGHPSPKQEAINERLVELAREGRRVLRLKGGDPFVFGRGGEECLALAEAEIPFRVVPGVTAGIGGLAYAGIPVTHRGFGTTATFVTGHDKAGGLPADLDWDVLARMPGALVFYMALGTIGTIAERLEAAGKPPMTPVAIVSSASTEAQSVIETNLAHCARDVVRLQAKRPAIVVVGEVVRLRALIGAWQQTTGQNPFHRGLSPIAVSA</sequence>
<evidence type="ECO:0000256" key="3">
    <source>
        <dbReference type="ARBA" id="ARBA00022573"/>
    </source>
</evidence>
<dbReference type="GO" id="GO:0032259">
    <property type="term" value="P:methylation"/>
    <property type="evidence" value="ECO:0007669"/>
    <property type="project" value="UniProtKB-KW"/>
</dbReference>
<name>A0A235HIC7_AZOBR</name>
<dbReference type="Gene3D" id="3.30.950.10">
    <property type="entry name" value="Methyltransferase, Cobalt-precorrin-4 Transmethylase, Domain 2"/>
    <property type="match status" value="1"/>
</dbReference>
<keyword evidence="3" id="KW-0169">Cobalamin biosynthesis</keyword>
<comment type="similarity">
    <text evidence="1 10">Belongs to the precorrin methyltransferase family.</text>
</comment>
<proteinExistence type="inferred from homology"/>
<dbReference type="GO" id="GO:0019354">
    <property type="term" value="P:siroheme biosynthetic process"/>
    <property type="evidence" value="ECO:0007669"/>
    <property type="project" value="UniProtKB-UniPathway"/>
</dbReference>
<evidence type="ECO:0000256" key="10">
    <source>
        <dbReference type="RuleBase" id="RU003960"/>
    </source>
</evidence>
<dbReference type="UniPathway" id="UPA00262">
    <property type="reaction ID" value="UER00211"/>
</dbReference>
<dbReference type="NCBIfam" id="TIGR01469">
    <property type="entry name" value="cobA_cysG_Cterm"/>
    <property type="match status" value="1"/>
</dbReference>
<comment type="caution">
    <text evidence="12">The sequence shown here is derived from an EMBL/GenBank/DDBJ whole genome shotgun (WGS) entry which is preliminary data.</text>
</comment>
<dbReference type="PANTHER" id="PTHR45790:SF3">
    <property type="entry name" value="S-ADENOSYL-L-METHIONINE-DEPENDENT UROPORPHYRINOGEN III METHYLTRANSFERASE, CHLOROPLASTIC"/>
    <property type="match status" value="1"/>
</dbReference>
<dbReference type="EC" id="2.1.1.107" evidence="2"/>
<dbReference type="RefSeq" id="WP_094302193.1">
    <property type="nucleotide sequence ID" value="NZ_NOWT01000003.1"/>
</dbReference>
<dbReference type="InterPro" id="IPR014777">
    <property type="entry name" value="4pyrrole_Mease_sub1"/>
</dbReference>
<dbReference type="AlphaFoldDB" id="A0A235HIC7"/>
<dbReference type="InterPro" id="IPR006366">
    <property type="entry name" value="CobA/CysG_C"/>
</dbReference>
<gene>
    <name evidence="12" type="primary">cobA</name>
    <name evidence="12" type="ORF">CHT98_05165</name>
</gene>
<evidence type="ECO:0000256" key="8">
    <source>
        <dbReference type="ARBA" id="ARBA00025705"/>
    </source>
</evidence>
<keyword evidence="7" id="KW-0627">Porphyrin biosynthesis</keyword>
<dbReference type="Gene3D" id="3.40.1010.10">
    <property type="entry name" value="Cobalt-precorrin-4 Transmethylase, Domain 1"/>
    <property type="match status" value="1"/>
</dbReference>
<dbReference type="PANTHER" id="PTHR45790">
    <property type="entry name" value="SIROHEME SYNTHASE-RELATED"/>
    <property type="match status" value="1"/>
</dbReference>
<evidence type="ECO:0000256" key="2">
    <source>
        <dbReference type="ARBA" id="ARBA00012162"/>
    </source>
</evidence>
<dbReference type="FunFam" id="3.30.950.10:FF:000001">
    <property type="entry name" value="Siroheme synthase"/>
    <property type="match status" value="1"/>
</dbReference>
<evidence type="ECO:0000256" key="6">
    <source>
        <dbReference type="ARBA" id="ARBA00022691"/>
    </source>
</evidence>
<dbReference type="PROSITE" id="PS00840">
    <property type="entry name" value="SUMT_2"/>
    <property type="match status" value="1"/>
</dbReference>
<dbReference type="GO" id="GO:0004851">
    <property type="term" value="F:uroporphyrin-III C-methyltransferase activity"/>
    <property type="evidence" value="ECO:0007669"/>
    <property type="project" value="UniProtKB-EC"/>
</dbReference>
<reference evidence="12 13" key="1">
    <citation type="submission" date="2017-07" db="EMBL/GenBank/DDBJ databases">
        <title>Whole genome sequence of Azospirillum brasilense 2A1, a potential biofertilizer strain.</title>
        <authorList>
            <person name="Fontana C.A."/>
            <person name="Toffoli L.M."/>
            <person name="Salazar S.M."/>
            <person name="Puglisi E."/>
            <person name="Pedraza R."/>
            <person name="Bassi D."/>
            <person name="Cocconcelli P.S."/>
        </authorList>
    </citation>
    <scope>NUCLEOTIDE SEQUENCE [LARGE SCALE GENOMIC DNA]</scope>
    <source>
        <strain evidence="12 13">2A1</strain>
    </source>
</reference>
<dbReference type="Proteomes" id="UP000215367">
    <property type="component" value="Unassembled WGS sequence"/>
</dbReference>
<keyword evidence="4 10" id="KW-0489">Methyltransferase</keyword>
<keyword evidence="5 10" id="KW-0808">Transferase</keyword>
<evidence type="ECO:0000259" key="11">
    <source>
        <dbReference type="Pfam" id="PF00590"/>
    </source>
</evidence>
<evidence type="ECO:0000256" key="5">
    <source>
        <dbReference type="ARBA" id="ARBA00022679"/>
    </source>
</evidence>
<protein>
    <recommendedName>
        <fullName evidence="2">uroporphyrinogen-III C-methyltransferase</fullName>
        <ecNumber evidence="2">2.1.1.107</ecNumber>
    </recommendedName>
</protein>
<dbReference type="InterPro" id="IPR035996">
    <property type="entry name" value="4pyrrol_Methylase_sf"/>
</dbReference>
<dbReference type="EMBL" id="NOWT01000003">
    <property type="protein sequence ID" value="OYD85432.1"/>
    <property type="molecule type" value="Genomic_DNA"/>
</dbReference>
<evidence type="ECO:0000313" key="13">
    <source>
        <dbReference type="Proteomes" id="UP000215367"/>
    </source>
</evidence>
<dbReference type="InterPro" id="IPR050161">
    <property type="entry name" value="Siro_Cobalamin_biosynth"/>
</dbReference>
<comment type="pathway">
    <text evidence="8">Porphyrin-containing compound metabolism; siroheme biosynthesis; precorrin-2 from uroporphyrinogen III: step 1/1.</text>
</comment>
<comment type="pathway">
    <text evidence="9">Cofactor biosynthesis; adenosylcobalamin biosynthesis; precorrin-2 from uroporphyrinogen III: step 1/1.</text>
</comment>
<accession>A0A235HIC7</accession>
<dbReference type="InterPro" id="IPR014776">
    <property type="entry name" value="4pyrrole_Mease_sub2"/>
</dbReference>
<dbReference type="Pfam" id="PF00590">
    <property type="entry name" value="TP_methylase"/>
    <property type="match status" value="1"/>
</dbReference>
<dbReference type="FunFam" id="3.40.1010.10:FF:000001">
    <property type="entry name" value="Siroheme synthase"/>
    <property type="match status" value="1"/>
</dbReference>